<comment type="caution">
    <text evidence="1">The sequence shown here is derived from an EMBL/GenBank/DDBJ whole genome shotgun (WGS) entry which is preliminary data.</text>
</comment>
<name>A0ACC2UNB9_9FUNG</name>
<accession>A0ACC2UNB9</accession>
<gene>
    <name evidence="1" type="ORF">DSO57_1024940</name>
</gene>
<evidence type="ECO:0000313" key="1">
    <source>
        <dbReference type="EMBL" id="KAJ9088251.1"/>
    </source>
</evidence>
<proteinExistence type="predicted"/>
<organism evidence="1 2">
    <name type="scientific">Entomophthora muscae</name>
    <dbReference type="NCBI Taxonomy" id="34485"/>
    <lineage>
        <taxon>Eukaryota</taxon>
        <taxon>Fungi</taxon>
        <taxon>Fungi incertae sedis</taxon>
        <taxon>Zoopagomycota</taxon>
        <taxon>Entomophthoromycotina</taxon>
        <taxon>Entomophthoromycetes</taxon>
        <taxon>Entomophthorales</taxon>
        <taxon>Entomophthoraceae</taxon>
        <taxon>Entomophthora</taxon>
    </lineage>
</organism>
<sequence>MYTKTTQDSDSTKLKEFISQSRIQYLQTLGQHPVLVNVSLFKPTIFTYINGSIDNESQKQLLTMLKVPFKNIQKHVQEEASDALLLLVDSSAHQYYYLNPTGQENLSIESVSSSIQDFQQSKLEAHPLIEDQKGVSYIFYVLAGVLLVGVLGWYIKKAKKEPEIHYSRL</sequence>
<dbReference type="Proteomes" id="UP001165960">
    <property type="component" value="Unassembled WGS sequence"/>
</dbReference>
<dbReference type="EMBL" id="QTSX02000137">
    <property type="protein sequence ID" value="KAJ9088251.1"/>
    <property type="molecule type" value="Genomic_DNA"/>
</dbReference>
<protein>
    <submittedName>
        <fullName evidence="1">Uncharacterized protein</fullName>
    </submittedName>
</protein>
<evidence type="ECO:0000313" key="2">
    <source>
        <dbReference type="Proteomes" id="UP001165960"/>
    </source>
</evidence>
<keyword evidence="2" id="KW-1185">Reference proteome</keyword>
<reference evidence="1" key="1">
    <citation type="submission" date="2022-04" db="EMBL/GenBank/DDBJ databases">
        <title>Genome of the entomopathogenic fungus Entomophthora muscae.</title>
        <authorList>
            <person name="Elya C."/>
            <person name="Lovett B.R."/>
            <person name="Lee E."/>
            <person name="Macias A.M."/>
            <person name="Hajek A.E."/>
            <person name="De Bivort B.L."/>
            <person name="Kasson M.T."/>
            <person name="De Fine Licht H.H."/>
            <person name="Stajich J.E."/>
        </authorList>
    </citation>
    <scope>NUCLEOTIDE SEQUENCE</scope>
    <source>
        <strain evidence="1">Berkeley</strain>
    </source>
</reference>